<evidence type="ECO:0000256" key="1">
    <source>
        <dbReference type="ARBA" id="ARBA00022884"/>
    </source>
</evidence>
<organism evidence="4 5">
    <name type="scientific">Streptomyces microflavus</name>
    <name type="common">Streptomyces lipmanii</name>
    <dbReference type="NCBI Taxonomy" id="1919"/>
    <lineage>
        <taxon>Bacteria</taxon>
        <taxon>Bacillati</taxon>
        <taxon>Actinomycetota</taxon>
        <taxon>Actinomycetes</taxon>
        <taxon>Kitasatosporales</taxon>
        <taxon>Streptomycetaceae</taxon>
        <taxon>Streptomyces</taxon>
    </lineage>
</organism>
<dbReference type="InterPro" id="IPR000504">
    <property type="entry name" value="RRM_dom"/>
</dbReference>
<feature type="domain" description="RRM" evidence="3">
    <location>
        <begin position="2"/>
        <end position="80"/>
    </location>
</feature>
<protein>
    <submittedName>
        <fullName evidence="4">RNA-binding protein</fullName>
    </submittedName>
</protein>
<dbReference type="PANTHER" id="PTHR48027">
    <property type="entry name" value="HETEROGENEOUS NUCLEAR RIBONUCLEOPROTEIN 87F-RELATED"/>
    <property type="match status" value="1"/>
</dbReference>
<dbReference type="EMBL" id="JBEJUE010000060">
    <property type="protein sequence ID" value="MER0429464.1"/>
    <property type="molecule type" value="Genomic_DNA"/>
</dbReference>
<reference evidence="4 5" key="1">
    <citation type="submission" date="2024-01" db="EMBL/GenBank/DDBJ databases">
        <title>Metagenomic exploration of the rhizosphere soil microbial community and their significance in facilitating the development of wild simulated ginseng.</title>
        <authorList>
            <person name="Huang J."/>
        </authorList>
    </citation>
    <scope>NUCLEOTIDE SEQUENCE [LARGE SCALE GENOMIC DNA]</scope>
    <source>
        <strain evidence="4 5">WY141</strain>
    </source>
</reference>
<name>A0ABV1QE63_STRMI</name>
<proteinExistence type="predicted"/>
<sequence>MATVYLRKLNWITTDSTLRGAFSEYGNVTDAVVDRDPETNRAKGTGRVTFGAENEAESAAAAMDQQDLDGSRIRVSLSPDDSSSDDSGSGFGGSVSGHIDGYGGSVGGGYDSGRPGNSTSSGY</sequence>
<dbReference type="Gene3D" id="3.30.70.330">
    <property type="match status" value="1"/>
</dbReference>
<dbReference type="RefSeq" id="WP_350241487.1">
    <property type="nucleotide sequence ID" value="NZ_JBEJUE010000060.1"/>
</dbReference>
<keyword evidence="1" id="KW-0694">RNA-binding</keyword>
<dbReference type="SUPFAM" id="SSF54928">
    <property type="entry name" value="RNA-binding domain, RBD"/>
    <property type="match status" value="1"/>
</dbReference>
<evidence type="ECO:0000256" key="2">
    <source>
        <dbReference type="SAM" id="MobiDB-lite"/>
    </source>
</evidence>
<comment type="caution">
    <text evidence="4">The sequence shown here is derived from an EMBL/GenBank/DDBJ whole genome shotgun (WGS) entry which is preliminary data.</text>
</comment>
<evidence type="ECO:0000259" key="3">
    <source>
        <dbReference type="PROSITE" id="PS50102"/>
    </source>
</evidence>
<dbReference type="InterPro" id="IPR052462">
    <property type="entry name" value="SLIRP/GR-RBP-like"/>
</dbReference>
<accession>A0ABV1QE63</accession>
<dbReference type="InterPro" id="IPR012677">
    <property type="entry name" value="Nucleotide-bd_a/b_plait_sf"/>
</dbReference>
<gene>
    <name evidence="4" type="ORF">ABR748_35505</name>
</gene>
<feature type="region of interest" description="Disordered" evidence="2">
    <location>
        <begin position="36"/>
        <end position="123"/>
    </location>
</feature>
<evidence type="ECO:0000313" key="4">
    <source>
        <dbReference type="EMBL" id="MER0429464.1"/>
    </source>
</evidence>
<dbReference type="Pfam" id="PF00076">
    <property type="entry name" value="RRM_1"/>
    <property type="match status" value="1"/>
</dbReference>
<keyword evidence="5" id="KW-1185">Reference proteome</keyword>
<dbReference type="SMART" id="SM00360">
    <property type="entry name" value="RRM"/>
    <property type="match status" value="1"/>
</dbReference>
<dbReference type="InterPro" id="IPR035979">
    <property type="entry name" value="RBD_domain_sf"/>
</dbReference>
<evidence type="ECO:0000313" key="5">
    <source>
        <dbReference type="Proteomes" id="UP001456562"/>
    </source>
</evidence>
<dbReference type="PROSITE" id="PS50102">
    <property type="entry name" value="RRM"/>
    <property type="match status" value="1"/>
</dbReference>
<dbReference type="Proteomes" id="UP001456562">
    <property type="component" value="Unassembled WGS sequence"/>
</dbReference>
<feature type="compositionally biased region" description="Gly residues" evidence="2">
    <location>
        <begin position="89"/>
        <end position="111"/>
    </location>
</feature>
<feature type="compositionally biased region" description="Low complexity" evidence="2">
    <location>
        <begin position="76"/>
        <end position="88"/>
    </location>
</feature>